<feature type="signal peptide" evidence="1">
    <location>
        <begin position="1"/>
        <end position="18"/>
    </location>
</feature>
<dbReference type="EMBL" id="MBFT01000126">
    <property type="protein sequence ID" value="PVU96967.1"/>
    <property type="molecule type" value="Genomic_DNA"/>
</dbReference>
<keyword evidence="3" id="KW-1185">Reference proteome</keyword>
<feature type="chain" id="PRO_5015620093" evidence="1">
    <location>
        <begin position="19"/>
        <end position="131"/>
    </location>
</feature>
<accession>A0A2T9YXB2</accession>
<dbReference type="Proteomes" id="UP000245699">
    <property type="component" value="Unassembled WGS sequence"/>
</dbReference>
<name>A0A2T9YXB2_9FUNG</name>
<keyword evidence="1" id="KW-0732">Signal</keyword>
<sequence length="131" mass="14725">MKTILGLTALFAIPLVYSSELTISGSIHKPGFTGVNAKLSIYQNGGLTTQVWYQPQKIDSSCTEDCTLEIVYDNNKAIRFNSKEMIYKHGGQIYSIEYTSDKYILDGCQGVQDCNYYILPFKFKVIEIAVT</sequence>
<reference evidence="2 3" key="1">
    <citation type="journal article" date="2018" name="MBio">
        <title>Comparative Genomics Reveals the Core Gene Toolbox for the Fungus-Insect Symbiosis.</title>
        <authorList>
            <person name="Wang Y."/>
            <person name="Stata M."/>
            <person name="Wang W."/>
            <person name="Stajich J.E."/>
            <person name="White M.M."/>
            <person name="Moncalvo J.M."/>
        </authorList>
    </citation>
    <scope>NUCLEOTIDE SEQUENCE [LARGE SCALE GENOMIC DNA]</scope>
    <source>
        <strain evidence="2 3">AUS-77-4</strain>
    </source>
</reference>
<evidence type="ECO:0000313" key="2">
    <source>
        <dbReference type="EMBL" id="PVU96967.1"/>
    </source>
</evidence>
<evidence type="ECO:0000256" key="1">
    <source>
        <dbReference type="SAM" id="SignalP"/>
    </source>
</evidence>
<proteinExistence type="predicted"/>
<organism evidence="2 3">
    <name type="scientific">Furculomyces boomerangus</name>
    <dbReference type="NCBI Taxonomy" id="61424"/>
    <lineage>
        <taxon>Eukaryota</taxon>
        <taxon>Fungi</taxon>
        <taxon>Fungi incertae sedis</taxon>
        <taxon>Zoopagomycota</taxon>
        <taxon>Kickxellomycotina</taxon>
        <taxon>Harpellomycetes</taxon>
        <taxon>Harpellales</taxon>
        <taxon>Harpellaceae</taxon>
        <taxon>Furculomyces</taxon>
    </lineage>
</organism>
<protein>
    <submittedName>
        <fullName evidence="2">Uncharacterized protein</fullName>
    </submittedName>
</protein>
<gene>
    <name evidence="2" type="ORF">BB559_002178</name>
</gene>
<dbReference type="AlphaFoldDB" id="A0A2T9YXB2"/>
<evidence type="ECO:0000313" key="3">
    <source>
        <dbReference type="Proteomes" id="UP000245699"/>
    </source>
</evidence>
<comment type="caution">
    <text evidence="2">The sequence shown here is derived from an EMBL/GenBank/DDBJ whole genome shotgun (WGS) entry which is preliminary data.</text>
</comment>